<keyword evidence="3" id="KW-1185">Reference proteome</keyword>
<dbReference type="GeneID" id="28844036"/>
<dbReference type="OrthoDB" id="4203839at2759"/>
<accession>A0A1B8G688</accession>
<feature type="coiled-coil region" evidence="1">
    <location>
        <begin position="32"/>
        <end position="66"/>
    </location>
</feature>
<organism evidence="2 3">
    <name type="scientific">Pseudogymnoascus verrucosus</name>
    <dbReference type="NCBI Taxonomy" id="342668"/>
    <lineage>
        <taxon>Eukaryota</taxon>
        <taxon>Fungi</taxon>
        <taxon>Dikarya</taxon>
        <taxon>Ascomycota</taxon>
        <taxon>Pezizomycotina</taxon>
        <taxon>Leotiomycetes</taxon>
        <taxon>Thelebolales</taxon>
        <taxon>Thelebolaceae</taxon>
        <taxon>Pseudogymnoascus</taxon>
    </lineage>
</organism>
<dbReference type="Proteomes" id="UP000091956">
    <property type="component" value="Unassembled WGS sequence"/>
</dbReference>
<evidence type="ECO:0000256" key="1">
    <source>
        <dbReference type="SAM" id="Coils"/>
    </source>
</evidence>
<dbReference type="EMBL" id="KV460301">
    <property type="protein sequence ID" value="OBT91349.1"/>
    <property type="molecule type" value="Genomic_DNA"/>
</dbReference>
<keyword evidence="1" id="KW-0175">Coiled coil</keyword>
<dbReference type="RefSeq" id="XP_018125082.1">
    <property type="nucleotide sequence ID" value="XM_018280043.2"/>
</dbReference>
<sequence length="461" mass="50680">MAERDRASSERDRACEERDAATSQCAKYYHDIQLLTSTITRLEEQVARQEAAARNHASKTRELEKQVGVLSQQVAGKRAMGPLVVFANGGGSNANGTPTKMGRTVEEARAEVLKGGQPITAQLLSQFDSLPPSPQLLGPLTPGAGELPCGPAKPCTLLNTYASTTSRVIAACNGVAQNGIDTFPATSLIPFESNEELIAGFVATFDDVYLMVCGWVTTYADRVNPIDEKDIAGQERCWAYMLGCLSPLGEKDAAFVIGSFQRDTATRRWFVMRMVVQYIQMHVWSYTTWLGYSDASDADLNRICKRLAEKGVTLDQRGELLAERSLCVSAIMGTQDYRGFRKYMIAQHTKKLRDILPLVLNPGINRSDAGRDLAVVVAKAFDLSAQLFTCGWTFIISMPEAGAKFAKPSMRARNSDVEPLELQMRGTRIRFAVTPFVTLRDDSGLAIVTRNIDRSSVLIEQ</sequence>
<proteinExistence type="predicted"/>
<evidence type="ECO:0000313" key="2">
    <source>
        <dbReference type="EMBL" id="OBT91349.1"/>
    </source>
</evidence>
<protein>
    <submittedName>
        <fullName evidence="2">Uncharacterized protein</fullName>
    </submittedName>
</protein>
<reference evidence="2 3" key="1">
    <citation type="submission" date="2016-03" db="EMBL/GenBank/DDBJ databases">
        <title>Comparative genomics of Pseudogymnoascus destructans, the fungus causing white-nose syndrome of bats.</title>
        <authorList>
            <person name="Palmer J.M."/>
            <person name="Drees K.P."/>
            <person name="Foster J.T."/>
            <person name="Lindner D.L."/>
        </authorList>
    </citation>
    <scope>NUCLEOTIDE SEQUENCE [LARGE SCALE GENOMIC DNA]</scope>
    <source>
        <strain evidence="2 3">UAMH 10579</strain>
    </source>
</reference>
<reference evidence="3" key="2">
    <citation type="journal article" date="2018" name="Nat. Commun.">
        <title>Extreme sensitivity to ultraviolet light in the fungal pathogen causing white-nose syndrome of bats.</title>
        <authorList>
            <person name="Palmer J.M."/>
            <person name="Drees K.P."/>
            <person name="Foster J.T."/>
            <person name="Lindner D.L."/>
        </authorList>
    </citation>
    <scope>NUCLEOTIDE SEQUENCE [LARGE SCALE GENOMIC DNA]</scope>
    <source>
        <strain evidence="3">UAMH 10579</strain>
    </source>
</reference>
<name>A0A1B8G688_9PEZI</name>
<gene>
    <name evidence="2" type="ORF">VE01_10650</name>
</gene>
<dbReference type="AlphaFoldDB" id="A0A1B8G688"/>
<evidence type="ECO:0000313" key="3">
    <source>
        <dbReference type="Proteomes" id="UP000091956"/>
    </source>
</evidence>
<dbReference type="STRING" id="342668.A0A1B8G688"/>